<comment type="similarity">
    <text evidence="1">Belongs to the EPSP synthase family.</text>
</comment>
<dbReference type="EMBL" id="JAHVAH010000001">
    <property type="protein sequence ID" value="MBW0143793.1"/>
    <property type="molecule type" value="Genomic_DNA"/>
</dbReference>
<reference evidence="3 4" key="1">
    <citation type="submission" date="2021-07" db="EMBL/GenBank/DDBJ databases">
        <title>The draft genome sequence of Sphingomicrobium sp. B8.</title>
        <authorList>
            <person name="Mu L."/>
        </authorList>
    </citation>
    <scope>NUCLEOTIDE SEQUENCE [LARGE SCALE GENOMIC DNA]</scope>
    <source>
        <strain evidence="3 4">B8</strain>
    </source>
</reference>
<comment type="function">
    <text evidence="1">Catalyzes the transfer of the enolpyruvyl moiety of phosphoenolpyruvate (PEP) to the 5-hydroxyl of shikimate-3-phosphate (S3P) to produce enolpyruvyl shikimate-3-phosphate and inorganic phosphate.</text>
</comment>
<organism evidence="3 4">
    <name type="scientific">Sphingomicrobium clamense</name>
    <dbReference type="NCBI Taxonomy" id="2851013"/>
    <lineage>
        <taxon>Bacteria</taxon>
        <taxon>Pseudomonadati</taxon>
        <taxon>Pseudomonadota</taxon>
        <taxon>Alphaproteobacteria</taxon>
        <taxon>Sphingomonadales</taxon>
        <taxon>Sphingomonadaceae</taxon>
        <taxon>Sphingomicrobium</taxon>
    </lineage>
</organism>
<feature type="binding site" evidence="1">
    <location>
        <position position="22"/>
    </location>
    <ligand>
        <name>3-phosphoshikimate</name>
        <dbReference type="ChEBI" id="CHEBI:145989"/>
    </ligand>
</feature>
<evidence type="ECO:0000313" key="3">
    <source>
        <dbReference type="EMBL" id="MBW0143793.1"/>
    </source>
</evidence>
<comment type="pathway">
    <text evidence="1">Metabolic intermediate biosynthesis; chorismate biosynthesis; chorismate from D-erythrose 4-phosphate and phosphoenolpyruvate: step 6/7.</text>
</comment>
<feature type="binding site" evidence="1">
    <location>
        <position position="27"/>
    </location>
    <ligand>
        <name>3-phosphoshikimate</name>
        <dbReference type="ChEBI" id="CHEBI:145989"/>
    </ligand>
</feature>
<dbReference type="RefSeq" id="WP_218631854.1">
    <property type="nucleotide sequence ID" value="NZ_JAHVAH010000001.1"/>
</dbReference>
<dbReference type="Pfam" id="PF00275">
    <property type="entry name" value="EPSP_synthase"/>
    <property type="match status" value="1"/>
</dbReference>
<comment type="caution">
    <text evidence="1">Lacks conserved residue(s) required for the propagation of feature annotation.</text>
</comment>
<dbReference type="NCBIfam" id="TIGR01356">
    <property type="entry name" value="aroA"/>
    <property type="match status" value="1"/>
</dbReference>
<evidence type="ECO:0000256" key="1">
    <source>
        <dbReference type="HAMAP-Rule" id="MF_00210"/>
    </source>
</evidence>
<dbReference type="InterPro" id="IPR006264">
    <property type="entry name" value="EPSP_synthase"/>
</dbReference>
<dbReference type="PIRSF" id="PIRSF000505">
    <property type="entry name" value="EPSPS"/>
    <property type="match status" value="1"/>
</dbReference>
<name>A0ABS6V2K2_9SPHN</name>
<feature type="domain" description="Enolpyruvate transferase" evidence="2">
    <location>
        <begin position="14"/>
        <end position="423"/>
    </location>
</feature>
<dbReference type="GO" id="GO:0003866">
    <property type="term" value="F:3-phosphoshikimate 1-carboxyvinyltransferase activity"/>
    <property type="evidence" value="ECO:0007669"/>
    <property type="project" value="UniProtKB-EC"/>
</dbReference>
<comment type="catalytic activity">
    <reaction evidence="1">
        <text>3-phosphoshikimate + phosphoenolpyruvate = 5-O-(1-carboxyvinyl)-3-phosphoshikimate + phosphate</text>
        <dbReference type="Rhea" id="RHEA:21256"/>
        <dbReference type="ChEBI" id="CHEBI:43474"/>
        <dbReference type="ChEBI" id="CHEBI:57701"/>
        <dbReference type="ChEBI" id="CHEBI:58702"/>
        <dbReference type="ChEBI" id="CHEBI:145989"/>
        <dbReference type="EC" id="2.5.1.19"/>
    </reaction>
</comment>
<dbReference type="InterPro" id="IPR001986">
    <property type="entry name" value="Enolpyruvate_Tfrase_dom"/>
</dbReference>
<feature type="binding site" evidence="1">
    <location>
        <position position="164"/>
    </location>
    <ligand>
        <name>phosphoenolpyruvate</name>
        <dbReference type="ChEBI" id="CHEBI:58702"/>
    </ligand>
</feature>
<dbReference type="PROSITE" id="PS00885">
    <property type="entry name" value="EPSP_SYNTHASE_2"/>
    <property type="match status" value="1"/>
</dbReference>
<keyword evidence="1" id="KW-0963">Cytoplasm</keyword>
<feature type="binding site" evidence="1">
    <location>
        <position position="22"/>
    </location>
    <ligand>
        <name>phosphoenolpyruvate</name>
        <dbReference type="ChEBI" id="CHEBI:58702"/>
    </ligand>
</feature>
<feature type="binding site" evidence="1">
    <location>
        <position position="345"/>
    </location>
    <ligand>
        <name>phosphoenolpyruvate</name>
        <dbReference type="ChEBI" id="CHEBI:58702"/>
    </ligand>
</feature>
<feature type="binding site" evidence="1">
    <location>
        <position position="314"/>
    </location>
    <ligand>
        <name>3-phosphoshikimate</name>
        <dbReference type="ChEBI" id="CHEBI:145989"/>
    </ligand>
</feature>
<dbReference type="PANTHER" id="PTHR21090">
    <property type="entry name" value="AROM/DEHYDROQUINATE SYNTHASE"/>
    <property type="match status" value="1"/>
</dbReference>
<evidence type="ECO:0000313" key="4">
    <source>
        <dbReference type="Proteomes" id="UP000698028"/>
    </source>
</evidence>
<proteinExistence type="inferred from homology"/>
<comment type="subcellular location">
    <subcellularLocation>
        <location evidence="1">Cytoplasm</location>
    </subcellularLocation>
</comment>
<sequence>MSAMRGAASPEYGGTASVPGDKSIAHRALILAALAQGTSRISRLPSGEDVASTRKAVEALGATVEADGDDWLVTGCEWTSPPGDIDCGNSGTSARLLMGAAAGFEGLKATFVGDESLSRRPMRRVIDPLSRMGASFDGGDTLPITLTGATLGGIDFLQPVASAQVKTAILLAGLRSSGPVRVVEPFASRDHSEVMLAQFGVEGSVEEIVDGHAVSLGDARALTATDVIVSGDPSSAAFLFAGAAITGGTVTVTDLNVNATRTGFLEALDAMGCTVEFANPRDWAGEPVADVTVSRTRTLQPIEWHRDKVPATIDELPLLAIVAAFADGESLLEGLGELRVKESDRLGAVIAGLAANGVSVFPDGDDLRVLGRGAVRGGGRIMVGHDHRIAMAFLTMGLGTKQAITVDDITPIATSFPDFVEVMRSLGANLEDAL</sequence>
<feature type="binding site" evidence="1">
    <location>
        <position position="388"/>
    </location>
    <ligand>
        <name>phosphoenolpyruvate</name>
        <dbReference type="ChEBI" id="CHEBI:58702"/>
    </ligand>
</feature>
<comment type="subunit">
    <text evidence="1">Monomer.</text>
</comment>
<feature type="binding site" evidence="1">
    <location>
        <position position="164"/>
    </location>
    <ligand>
        <name>3-phosphoshikimate</name>
        <dbReference type="ChEBI" id="CHEBI:145989"/>
    </ligand>
</feature>
<feature type="binding site" evidence="1">
    <location>
        <position position="91"/>
    </location>
    <ligand>
        <name>phosphoenolpyruvate</name>
        <dbReference type="ChEBI" id="CHEBI:58702"/>
    </ligand>
</feature>
<dbReference type="HAMAP" id="MF_00210">
    <property type="entry name" value="EPSP_synth"/>
    <property type="match status" value="1"/>
</dbReference>
<keyword evidence="4" id="KW-1185">Reference proteome</keyword>
<accession>A0ABS6V2K2</accession>
<feature type="active site" description="Proton acceptor" evidence="1">
    <location>
        <position position="314"/>
    </location>
</feature>
<gene>
    <name evidence="1 3" type="primary">aroA</name>
    <name evidence="3" type="ORF">KTQ36_00585</name>
</gene>
<dbReference type="CDD" id="cd01556">
    <property type="entry name" value="EPSP_synthase"/>
    <property type="match status" value="1"/>
</dbReference>
<evidence type="ECO:0000259" key="2">
    <source>
        <dbReference type="Pfam" id="PF00275"/>
    </source>
</evidence>
<feature type="binding site" evidence="1">
    <location>
        <position position="23"/>
    </location>
    <ligand>
        <name>3-phosphoshikimate</name>
        <dbReference type="ChEBI" id="CHEBI:145989"/>
    </ligand>
</feature>
<keyword evidence="1" id="KW-0028">Amino-acid biosynthesis</keyword>
<feature type="binding site" evidence="1">
    <location>
        <position position="120"/>
    </location>
    <ligand>
        <name>phosphoenolpyruvate</name>
        <dbReference type="ChEBI" id="CHEBI:58702"/>
    </ligand>
</feature>
<dbReference type="EC" id="2.5.1.19" evidence="1"/>
<keyword evidence="1 3" id="KW-0808">Transferase</keyword>
<feature type="binding site" evidence="1">
    <location>
        <position position="341"/>
    </location>
    <ligand>
        <name>3-phosphoshikimate</name>
        <dbReference type="ChEBI" id="CHEBI:145989"/>
    </ligand>
</feature>
<dbReference type="InterPro" id="IPR023193">
    <property type="entry name" value="EPSP_synthase_CS"/>
</dbReference>
<comment type="caution">
    <text evidence="3">The sequence shown here is derived from an EMBL/GenBank/DDBJ whole genome shotgun (WGS) entry which is preliminary data.</text>
</comment>
<protein>
    <recommendedName>
        <fullName evidence="1">3-phosphoshikimate 1-carboxyvinyltransferase</fullName>
        <ecNumber evidence="1">2.5.1.19</ecNumber>
    </recommendedName>
    <alternativeName>
        <fullName evidence="1">5-enolpyruvylshikimate-3-phosphate synthase</fullName>
        <shortName evidence="1">EPSP synthase</shortName>
        <shortName evidence="1">EPSPS</shortName>
    </alternativeName>
</protein>
<dbReference type="PROSITE" id="PS00104">
    <property type="entry name" value="EPSP_SYNTHASE_1"/>
    <property type="match status" value="1"/>
</dbReference>
<keyword evidence="1" id="KW-0057">Aromatic amino acid biosynthesis</keyword>
<feature type="binding site" evidence="1">
    <location>
        <position position="162"/>
    </location>
    <ligand>
        <name>3-phosphoshikimate</name>
        <dbReference type="ChEBI" id="CHEBI:145989"/>
    </ligand>
</feature>
<dbReference type="PANTHER" id="PTHR21090:SF5">
    <property type="entry name" value="PENTAFUNCTIONAL AROM POLYPEPTIDE"/>
    <property type="match status" value="1"/>
</dbReference>
<dbReference type="Proteomes" id="UP000698028">
    <property type="component" value="Unassembled WGS sequence"/>
</dbReference>